<dbReference type="OrthoDB" id="8479461at2"/>
<dbReference type="Proteomes" id="UP000198615">
    <property type="component" value="Unassembled WGS sequence"/>
</dbReference>
<organism evidence="2 3">
    <name type="scientific">Thalassobaculum litoreum DSM 18839</name>
    <dbReference type="NCBI Taxonomy" id="1123362"/>
    <lineage>
        <taxon>Bacteria</taxon>
        <taxon>Pseudomonadati</taxon>
        <taxon>Pseudomonadota</taxon>
        <taxon>Alphaproteobacteria</taxon>
        <taxon>Rhodospirillales</taxon>
        <taxon>Thalassobaculaceae</taxon>
        <taxon>Thalassobaculum</taxon>
    </lineage>
</organism>
<name>A0A8G2BLH0_9PROT</name>
<sequence length="276" mass="31110">MPLARIFLIVLAILAALPVLGAREAVAQRIQWYVEVLDDPISGRPILEARILTRDGYRFRLMRMKDNSIWGQFSLPRSSQAMLTPDRLPIYRIDENDPVDLEELKELEVGGDPTLYAVAGRDVQFIIWGDAREGFIPPILRQMMLGETIHVTYFTLLGERQSAELTLNRANQAIAQFLRVRPLDPEKDSVEDQTQTFSLIARRFTELCDDMRFSGSESDYTACRNTFYTCSEAPEQTAESFKQCLGFDPAMLEARDEPPAAEGDAETAGAPETKAN</sequence>
<protein>
    <submittedName>
        <fullName evidence="2">Uncharacterized protein</fullName>
    </submittedName>
</protein>
<gene>
    <name evidence="2" type="ORF">SAMN05660686_04263</name>
</gene>
<proteinExistence type="predicted"/>
<feature type="region of interest" description="Disordered" evidence="1">
    <location>
        <begin position="253"/>
        <end position="276"/>
    </location>
</feature>
<dbReference type="RefSeq" id="WP_093153634.1">
    <property type="nucleotide sequence ID" value="NZ_FNBW01000016.1"/>
</dbReference>
<reference evidence="2 3" key="1">
    <citation type="submission" date="2016-10" db="EMBL/GenBank/DDBJ databases">
        <authorList>
            <person name="Varghese N."/>
            <person name="Submissions S."/>
        </authorList>
    </citation>
    <scope>NUCLEOTIDE SEQUENCE [LARGE SCALE GENOMIC DNA]</scope>
    <source>
        <strain evidence="2 3">DSM 18839</strain>
    </source>
</reference>
<keyword evidence="3" id="KW-1185">Reference proteome</keyword>
<accession>A0A8G2BLH0</accession>
<comment type="caution">
    <text evidence="2">The sequence shown here is derived from an EMBL/GenBank/DDBJ whole genome shotgun (WGS) entry which is preliminary data.</text>
</comment>
<evidence type="ECO:0000313" key="2">
    <source>
        <dbReference type="EMBL" id="SDG39804.1"/>
    </source>
</evidence>
<dbReference type="AlphaFoldDB" id="A0A8G2BLH0"/>
<dbReference type="EMBL" id="FNBW01000016">
    <property type="protein sequence ID" value="SDG39804.1"/>
    <property type="molecule type" value="Genomic_DNA"/>
</dbReference>
<evidence type="ECO:0000256" key="1">
    <source>
        <dbReference type="SAM" id="MobiDB-lite"/>
    </source>
</evidence>
<evidence type="ECO:0000313" key="3">
    <source>
        <dbReference type="Proteomes" id="UP000198615"/>
    </source>
</evidence>